<gene>
    <name evidence="2" type="ORF">ASPGLDRAFT_49305</name>
</gene>
<dbReference type="Proteomes" id="UP000184300">
    <property type="component" value="Unassembled WGS sequence"/>
</dbReference>
<feature type="chain" id="PRO_5012883106" evidence="1">
    <location>
        <begin position="19"/>
        <end position="103"/>
    </location>
</feature>
<dbReference type="GeneID" id="34463332"/>
<accession>A0A1L9VF38</accession>
<evidence type="ECO:0000313" key="2">
    <source>
        <dbReference type="EMBL" id="OJJ82505.1"/>
    </source>
</evidence>
<reference evidence="3" key="1">
    <citation type="journal article" date="2017" name="Genome Biol.">
        <title>Comparative genomics reveals high biological diversity and specific adaptations in the industrially and medically important fungal genus Aspergillus.</title>
        <authorList>
            <person name="de Vries R.P."/>
            <person name="Riley R."/>
            <person name="Wiebenga A."/>
            <person name="Aguilar-Osorio G."/>
            <person name="Amillis S."/>
            <person name="Uchima C.A."/>
            <person name="Anderluh G."/>
            <person name="Asadollahi M."/>
            <person name="Askin M."/>
            <person name="Barry K."/>
            <person name="Battaglia E."/>
            <person name="Bayram O."/>
            <person name="Benocci T."/>
            <person name="Braus-Stromeyer S.A."/>
            <person name="Caldana C."/>
            <person name="Canovas D."/>
            <person name="Cerqueira G.C."/>
            <person name="Chen F."/>
            <person name="Chen W."/>
            <person name="Choi C."/>
            <person name="Clum A."/>
            <person name="Dos Santos R.A."/>
            <person name="Damasio A.R."/>
            <person name="Diallinas G."/>
            <person name="Emri T."/>
            <person name="Fekete E."/>
            <person name="Flipphi M."/>
            <person name="Freyberg S."/>
            <person name="Gallo A."/>
            <person name="Gournas C."/>
            <person name="Habgood R."/>
            <person name="Hainaut M."/>
            <person name="Harispe M.L."/>
            <person name="Henrissat B."/>
            <person name="Hilden K.S."/>
            <person name="Hope R."/>
            <person name="Hossain A."/>
            <person name="Karabika E."/>
            <person name="Karaffa L."/>
            <person name="Karanyi Z."/>
            <person name="Krasevec N."/>
            <person name="Kuo A."/>
            <person name="Kusch H."/>
            <person name="LaButti K."/>
            <person name="Lagendijk E.L."/>
            <person name="Lapidus A."/>
            <person name="Levasseur A."/>
            <person name="Lindquist E."/>
            <person name="Lipzen A."/>
            <person name="Logrieco A.F."/>
            <person name="MacCabe A."/>
            <person name="Maekelae M.R."/>
            <person name="Malavazi I."/>
            <person name="Melin P."/>
            <person name="Meyer V."/>
            <person name="Mielnichuk N."/>
            <person name="Miskei M."/>
            <person name="Molnar A.P."/>
            <person name="Mule G."/>
            <person name="Ngan C.Y."/>
            <person name="Orejas M."/>
            <person name="Orosz E."/>
            <person name="Ouedraogo J.P."/>
            <person name="Overkamp K.M."/>
            <person name="Park H.-S."/>
            <person name="Perrone G."/>
            <person name="Piumi F."/>
            <person name="Punt P.J."/>
            <person name="Ram A.F."/>
            <person name="Ramon A."/>
            <person name="Rauscher S."/>
            <person name="Record E."/>
            <person name="Riano-Pachon D.M."/>
            <person name="Robert V."/>
            <person name="Roehrig J."/>
            <person name="Ruller R."/>
            <person name="Salamov A."/>
            <person name="Salih N.S."/>
            <person name="Samson R.A."/>
            <person name="Sandor E."/>
            <person name="Sanguinetti M."/>
            <person name="Schuetze T."/>
            <person name="Sepcic K."/>
            <person name="Shelest E."/>
            <person name="Sherlock G."/>
            <person name="Sophianopoulou V."/>
            <person name="Squina F.M."/>
            <person name="Sun H."/>
            <person name="Susca A."/>
            <person name="Todd R.B."/>
            <person name="Tsang A."/>
            <person name="Unkles S.E."/>
            <person name="van de Wiele N."/>
            <person name="van Rossen-Uffink D."/>
            <person name="Oliveira J.V."/>
            <person name="Vesth T.C."/>
            <person name="Visser J."/>
            <person name="Yu J.-H."/>
            <person name="Zhou M."/>
            <person name="Andersen M.R."/>
            <person name="Archer D.B."/>
            <person name="Baker S.E."/>
            <person name="Benoit I."/>
            <person name="Brakhage A.A."/>
            <person name="Braus G.H."/>
            <person name="Fischer R."/>
            <person name="Frisvad J.C."/>
            <person name="Goldman G.H."/>
            <person name="Houbraken J."/>
            <person name="Oakley B."/>
            <person name="Pocsi I."/>
            <person name="Scazzocchio C."/>
            <person name="Seiboth B."/>
            <person name="vanKuyk P.A."/>
            <person name="Wortman J."/>
            <person name="Dyer P.S."/>
            <person name="Grigoriev I.V."/>
        </authorList>
    </citation>
    <scope>NUCLEOTIDE SEQUENCE [LARGE SCALE GENOMIC DNA]</scope>
    <source>
        <strain evidence="3">CBS 516.65</strain>
    </source>
</reference>
<dbReference type="OrthoDB" id="4391542at2759"/>
<keyword evidence="3" id="KW-1185">Reference proteome</keyword>
<protein>
    <submittedName>
        <fullName evidence="2">Uncharacterized protein</fullName>
    </submittedName>
</protein>
<sequence length="103" mass="11499">MKLNTFTTLLLCTSSVSADFFTAKSRDVGNNIDLGHLLSITDFHTTIDHNGTWEDVTEYETFDEENGNQQEQSLNPFAPVATGLVRRTNYCSENTGITKMVCD</sequence>
<feature type="non-terminal residue" evidence="2">
    <location>
        <position position="103"/>
    </location>
</feature>
<evidence type="ECO:0000256" key="1">
    <source>
        <dbReference type="SAM" id="SignalP"/>
    </source>
</evidence>
<dbReference type="VEuPathDB" id="FungiDB:ASPGLDRAFT_49305"/>
<dbReference type="EMBL" id="KV878902">
    <property type="protein sequence ID" value="OJJ82505.1"/>
    <property type="molecule type" value="Genomic_DNA"/>
</dbReference>
<feature type="signal peptide" evidence="1">
    <location>
        <begin position="1"/>
        <end position="18"/>
    </location>
</feature>
<organism evidence="2 3">
    <name type="scientific">Aspergillus glaucus CBS 516.65</name>
    <dbReference type="NCBI Taxonomy" id="1160497"/>
    <lineage>
        <taxon>Eukaryota</taxon>
        <taxon>Fungi</taxon>
        <taxon>Dikarya</taxon>
        <taxon>Ascomycota</taxon>
        <taxon>Pezizomycotina</taxon>
        <taxon>Eurotiomycetes</taxon>
        <taxon>Eurotiomycetidae</taxon>
        <taxon>Eurotiales</taxon>
        <taxon>Aspergillaceae</taxon>
        <taxon>Aspergillus</taxon>
        <taxon>Aspergillus subgen. Aspergillus</taxon>
    </lineage>
</organism>
<dbReference type="RefSeq" id="XP_022399203.1">
    <property type="nucleotide sequence ID" value="XM_022547071.1"/>
</dbReference>
<evidence type="ECO:0000313" key="3">
    <source>
        <dbReference type="Proteomes" id="UP000184300"/>
    </source>
</evidence>
<name>A0A1L9VF38_ASPGL</name>
<dbReference type="AlphaFoldDB" id="A0A1L9VF38"/>
<keyword evidence="1" id="KW-0732">Signal</keyword>
<proteinExistence type="predicted"/>